<keyword evidence="1" id="KW-0694">RNA-binding</keyword>
<accession>A0A9Q0MAA5</accession>
<comment type="caution">
    <text evidence="3">The sequence shown here is derived from an EMBL/GenBank/DDBJ whole genome shotgun (WGS) entry which is preliminary data.</text>
</comment>
<dbReference type="InterPro" id="IPR000504">
    <property type="entry name" value="RRM_dom"/>
</dbReference>
<evidence type="ECO:0000313" key="4">
    <source>
        <dbReference type="Proteomes" id="UP001142055"/>
    </source>
</evidence>
<sequence>MIDYEVEHNTELFKLFPTDLLFHRALCLLKHGQPTKALADLYMAFEHGHPINGLDRIHVQILEEIKKYLSNRKTVKDGFITNANNEQITFEQILIHYEKEIVYFVRNKIDKEGHNANKMTTNKLILTDNWLQGDQAIEKWDMLHHQPQPLPSSETVMTTTTTTMTTMMPTYKSKLIGTSRLTSTYESKANFEFNMYDNMASVPQNQSPPNERPINQFELTYLLDESQLIRINPAIDNDGDRQQQTLIDNIFNLRAILIDNLCPDAKLTTISELFRTFGTIINIRSKDSHQLINSKLIIEYDNSDSPRMAISCLSNVTLPGISKQSESLHFRFYKSENQKHLRICKQNQIKTSRECYFWRTTGCQNYNCKYFHNKLAKGVDYQEWMKIEQSGTANVDYVGEIAVPIMADKDNSIRVGTNHQRGH</sequence>
<organism evidence="3 4">
    <name type="scientific">Blomia tropicalis</name>
    <name type="common">Mite</name>
    <dbReference type="NCBI Taxonomy" id="40697"/>
    <lineage>
        <taxon>Eukaryota</taxon>
        <taxon>Metazoa</taxon>
        <taxon>Ecdysozoa</taxon>
        <taxon>Arthropoda</taxon>
        <taxon>Chelicerata</taxon>
        <taxon>Arachnida</taxon>
        <taxon>Acari</taxon>
        <taxon>Acariformes</taxon>
        <taxon>Sarcoptiformes</taxon>
        <taxon>Astigmata</taxon>
        <taxon>Glycyphagoidea</taxon>
        <taxon>Echimyopodidae</taxon>
        <taxon>Blomia</taxon>
    </lineage>
</organism>
<evidence type="ECO:0000313" key="3">
    <source>
        <dbReference type="EMBL" id="KAJ6220887.1"/>
    </source>
</evidence>
<evidence type="ECO:0000256" key="1">
    <source>
        <dbReference type="ARBA" id="ARBA00022884"/>
    </source>
</evidence>
<protein>
    <recommendedName>
        <fullName evidence="2">RRM domain-containing protein</fullName>
    </recommendedName>
</protein>
<reference evidence="3" key="1">
    <citation type="submission" date="2022-12" db="EMBL/GenBank/DDBJ databases">
        <title>Genome assemblies of Blomia tropicalis.</title>
        <authorList>
            <person name="Cui Y."/>
        </authorList>
    </citation>
    <scope>NUCLEOTIDE SEQUENCE</scope>
    <source>
        <tissue evidence="3">Adult mites</tissue>
    </source>
</reference>
<dbReference type="EMBL" id="JAPWDV010000002">
    <property type="protein sequence ID" value="KAJ6220887.1"/>
    <property type="molecule type" value="Genomic_DNA"/>
</dbReference>
<dbReference type="AlphaFoldDB" id="A0A9Q0MAA5"/>
<keyword evidence="4" id="KW-1185">Reference proteome</keyword>
<feature type="domain" description="RRM" evidence="2">
    <location>
        <begin position="256"/>
        <end position="319"/>
    </location>
</feature>
<dbReference type="Pfam" id="PF00076">
    <property type="entry name" value="RRM_1"/>
    <property type="match status" value="1"/>
</dbReference>
<evidence type="ECO:0000259" key="2">
    <source>
        <dbReference type="Pfam" id="PF00076"/>
    </source>
</evidence>
<proteinExistence type="predicted"/>
<dbReference type="GO" id="GO:0003723">
    <property type="term" value="F:RNA binding"/>
    <property type="evidence" value="ECO:0007669"/>
    <property type="project" value="UniProtKB-KW"/>
</dbReference>
<name>A0A9Q0MAA5_BLOTA</name>
<dbReference type="CDD" id="cd00590">
    <property type="entry name" value="RRM_SF"/>
    <property type="match status" value="1"/>
</dbReference>
<dbReference type="InterPro" id="IPR035979">
    <property type="entry name" value="RBD_domain_sf"/>
</dbReference>
<gene>
    <name evidence="3" type="ORF">RDWZM_006699</name>
</gene>
<dbReference type="SUPFAM" id="SSF54928">
    <property type="entry name" value="RNA-binding domain, RBD"/>
    <property type="match status" value="1"/>
</dbReference>
<dbReference type="Proteomes" id="UP001142055">
    <property type="component" value="Chromosome 2"/>
</dbReference>
<dbReference type="OMA" id="TTGCQNY"/>